<name>A0A8S9FIJ8_BRACR</name>
<comment type="caution">
    <text evidence="1">The sequence shown here is derived from an EMBL/GenBank/DDBJ whole genome shotgun (WGS) entry which is preliminary data.</text>
</comment>
<dbReference type="AlphaFoldDB" id="A0A8S9FIJ8"/>
<evidence type="ECO:0000313" key="1">
    <source>
        <dbReference type="EMBL" id="KAF2533480.1"/>
    </source>
</evidence>
<organism evidence="1">
    <name type="scientific">Brassica cretica</name>
    <name type="common">Mustard</name>
    <dbReference type="NCBI Taxonomy" id="69181"/>
    <lineage>
        <taxon>Eukaryota</taxon>
        <taxon>Viridiplantae</taxon>
        <taxon>Streptophyta</taxon>
        <taxon>Embryophyta</taxon>
        <taxon>Tracheophyta</taxon>
        <taxon>Spermatophyta</taxon>
        <taxon>Magnoliopsida</taxon>
        <taxon>eudicotyledons</taxon>
        <taxon>Gunneridae</taxon>
        <taxon>Pentapetalae</taxon>
        <taxon>rosids</taxon>
        <taxon>malvids</taxon>
        <taxon>Brassicales</taxon>
        <taxon>Brassicaceae</taxon>
        <taxon>Brassiceae</taxon>
        <taxon>Brassica</taxon>
    </lineage>
</organism>
<reference evidence="1" key="1">
    <citation type="submission" date="2019-12" db="EMBL/GenBank/DDBJ databases">
        <title>Genome sequencing and annotation of Brassica cretica.</title>
        <authorList>
            <person name="Studholme D.J."/>
            <person name="Sarris P.F."/>
        </authorList>
    </citation>
    <scope>NUCLEOTIDE SEQUENCE</scope>
    <source>
        <strain evidence="1">PFS-102/07</strain>
        <tissue evidence="1">Leaf</tissue>
    </source>
</reference>
<dbReference type="EMBL" id="QGKY02002305">
    <property type="protein sequence ID" value="KAF2533480.1"/>
    <property type="molecule type" value="Genomic_DNA"/>
</dbReference>
<protein>
    <submittedName>
        <fullName evidence="1">Uncharacterized protein</fullName>
    </submittedName>
</protein>
<accession>A0A8S9FIJ8</accession>
<sequence length="121" mass="13901">MTASLTCTGLHWRTYDGAVFYFAYSDVHNVVDSAARASDNTVLVYPPRSTARVMLRVTGSQIGWRFILDLYKYLLLAQRESSLHKKEHSKLVRLREPATTRFLSTLHDQLHESCFVLPDLK</sequence>
<proteinExistence type="predicted"/>
<gene>
    <name evidence="1" type="ORF">F2Q70_00032548</name>
</gene>